<reference evidence="1" key="1">
    <citation type="submission" date="2025-08" db="UniProtKB">
        <authorList>
            <consortium name="Ensembl"/>
        </authorList>
    </citation>
    <scope>IDENTIFICATION</scope>
</reference>
<organism evidence="1 2">
    <name type="scientific">Maylandia zebra</name>
    <name type="common">zebra mbuna</name>
    <dbReference type="NCBI Taxonomy" id="106582"/>
    <lineage>
        <taxon>Eukaryota</taxon>
        <taxon>Metazoa</taxon>
        <taxon>Chordata</taxon>
        <taxon>Craniata</taxon>
        <taxon>Vertebrata</taxon>
        <taxon>Euteleostomi</taxon>
        <taxon>Actinopterygii</taxon>
        <taxon>Neopterygii</taxon>
        <taxon>Teleostei</taxon>
        <taxon>Neoteleostei</taxon>
        <taxon>Acanthomorphata</taxon>
        <taxon>Ovalentaria</taxon>
        <taxon>Cichlomorphae</taxon>
        <taxon>Cichliformes</taxon>
        <taxon>Cichlidae</taxon>
        <taxon>African cichlids</taxon>
        <taxon>Pseudocrenilabrinae</taxon>
        <taxon>Haplochromini</taxon>
        <taxon>Maylandia</taxon>
        <taxon>Maylandia zebra complex</taxon>
    </lineage>
</organism>
<dbReference type="Ensembl" id="ENSMZET00005038484.1">
    <property type="protein sequence ID" value="ENSMZEP00005037182.1"/>
    <property type="gene ID" value="ENSMZEG00005027708.1"/>
</dbReference>
<dbReference type="AlphaFoldDB" id="A0A3P9DSG5"/>
<dbReference type="STRING" id="106582.ENSMZEP00005037182"/>
<proteinExistence type="predicted"/>
<dbReference type="GeneTree" id="ENSGT00940000154390"/>
<sequence>TCWKSLLNQKSLDNCGEQPFKYTAEGYINRFKHKLSKIFSVQDHIMAIQKLSEDIIFVCTHFVSEKVKRKLNYSDTYIEEILRLIDETLQNNQDIKTDIEFEVSLKQHICGFAAREFQKMHEDFIQTNDPYRCLEKTRKSFVMISKMCSINETSVRRRQKNSPTNA</sequence>
<keyword evidence="2" id="KW-1185">Reference proteome</keyword>
<dbReference type="PANTHER" id="PTHR14819:SF9">
    <property type="entry name" value="UP-REGULATOR OF CELL PROLIFERATION-LIKE"/>
    <property type="match status" value="1"/>
</dbReference>
<dbReference type="InterPro" id="IPR052986">
    <property type="entry name" value="VLIG_GTPase"/>
</dbReference>
<accession>A0A3P9DSG5</accession>
<evidence type="ECO:0000313" key="2">
    <source>
        <dbReference type="Proteomes" id="UP000265160"/>
    </source>
</evidence>
<protein>
    <submittedName>
        <fullName evidence="1">Uncharacterized protein</fullName>
    </submittedName>
</protein>
<dbReference type="Proteomes" id="UP000265160">
    <property type="component" value="Unplaced"/>
</dbReference>
<dbReference type="PANTHER" id="PTHR14819">
    <property type="entry name" value="GTP-BINDING"/>
    <property type="match status" value="1"/>
</dbReference>
<reference evidence="1" key="2">
    <citation type="submission" date="2025-09" db="UniProtKB">
        <authorList>
            <consortium name="Ensembl"/>
        </authorList>
    </citation>
    <scope>IDENTIFICATION</scope>
</reference>
<name>A0A3P9DSG5_9CICH</name>
<evidence type="ECO:0000313" key="1">
    <source>
        <dbReference type="Ensembl" id="ENSMZEP00005037182.1"/>
    </source>
</evidence>